<proteinExistence type="predicted"/>
<dbReference type="AlphaFoldDB" id="A0A9P0G0B1"/>
<dbReference type="OrthoDB" id="8196889at2759"/>
<dbReference type="Proteomes" id="UP001153714">
    <property type="component" value="Chromosome 3"/>
</dbReference>
<evidence type="ECO:0000313" key="1">
    <source>
        <dbReference type="EMBL" id="CAH0758839.1"/>
    </source>
</evidence>
<evidence type="ECO:0000313" key="2">
    <source>
        <dbReference type="Proteomes" id="UP001153714"/>
    </source>
</evidence>
<name>A0A9P0G0B1_9NEOP</name>
<reference evidence="1" key="1">
    <citation type="submission" date="2021-12" db="EMBL/GenBank/DDBJ databases">
        <authorList>
            <person name="King R."/>
        </authorList>
    </citation>
    <scope>NUCLEOTIDE SEQUENCE</scope>
</reference>
<gene>
    <name evidence="1" type="ORF">DIATSA_LOCUS9236</name>
</gene>
<sequence>MSDSSEDEDLSRFREAVDSTFTQLIDQSRGKKQIDHKCDINAKTKSERYLEVASHYNDVIVPAELQKKIATKISAIIDKQVEFVNIEYVKTKKRKIKGGIKLFKDSENYLSWVEAKDTFTEEHNAEAKKMKRAKRKIEDGDLTPIDKIKAAVLSSEHILSKEEIKCWKSRRKEKLYKYKKNGNGNLLTLIE</sequence>
<organism evidence="1 2">
    <name type="scientific">Diatraea saccharalis</name>
    <name type="common">sugarcane borer</name>
    <dbReference type="NCBI Taxonomy" id="40085"/>
    <lineage>
        <taxon>Eukaryota</taxon>
        <taxon>Metazoa</taxon>
        <taxon>Ecdysozoa</taxon>
        <taxon>Arthropoda</taxon>
        <taxon>Hexapoda</taxon>
        <taxon>Insecta</taxon>
        <taxon>Pterygota</taxon>
        <taxon>Neoptera</taxon>
        <taxon>Endopterygota</taxon>
        <taxon>Lepidoptera</taxon>
        <taxon>Glossata</taxon>
        <taxon>Ditrysia</taxon>
        <taxon>Pyraloidea</taxon>
        <taxon>Crambidae</taxon>
        <taxon>Crambinae</taxon>
        <taxon>Diatraea</taxon>
    </lineage>
</organism>
<keyword evidence="2" id="KW-1185">Reference proteome</keyword>
<dbReference type="EMBL" id="OU893334">
    <property type="protein sequence ID" value="CAH0758839.1"/>
    <property type="molecule type" value="Genomic_DNA"/>
</dbReference>
<reference evidence="1" key="2">
    <citation type="submission" date="2022-10" db="EMBL/GenBank/DDBJ databases">
        <authorList>
            <consortium name="ENA_rothamsted_submissions"/>
            <consortium name="culmorum"/>
            <person name="King R."/>
        </authorList>
    </citation>
    <scope>NUCLEOTIDE SEQUENCE</scope>
</reference>
<protein>
    <submittedName>
        <fullName evidence="1">Uncharacterized protein</fullName>
    </submittedName>
</protein>
<accession>A0A9P0G0B1</accession>